<feature type="transmembrane region" description="Helical" evidence="1">
    <location>
        <begin position="63"/>
        <end position="79"/>
    </location>
</feature>
<keyword evidence="4" id="KW-1185">Reference proteome</keyword>
<dbReference type="Pfam" id="PF16963">
    <property type="entry name" value="PelD_GGDEF"/>
    <property type="match status" value="1"/>
</dbReference>
<feature type="transmembrane region" description="Helical" evidence="1">
    <location>
        <begin position="12"/>
        <end position="34"/>
    </location>
</feature>
<dbReference type="InterPro" id="IPR031583">
    <property type="entry name" value="PelD_GGDEF"/>
</dbReference>
<proteinExistence type="predicted"/>
<keyword evidence="1" id="KW-0812">Transmembrane</keyword>
<evidence type="ECO:0000256" key="1">
    <source>
        <dbReference type="SAM" id="Phobius"/>
    </source>
</evidence>
<dbReference type="AlphaFoldDB" id="A0A557QEU3"/>
<accession>A0A557QEU3</accession>
<reference evidence="3 4" key="1">
    <citation type="submission" date="2019-07" db="EMBL/GenBank/DDBJ databases">
        <title>The pathways for chlorine oxyanion respiration interact through the shared metabolite chlorate.</title>
        <authorList>
            <person name="Barnum T.P."/>
            <person name="Cheng Y."/>
            <person name="Hill K.A."/>
            <person name="Lucas L.N."/>
            <person name="Carlson H.K."/>
            <person name="Coates J.D."/>
        </authorList>
    </citation>
    <scope>NUCLEOTIDE SEQUENCE [LARGE SCALE GENOMIC DNA]</scope>
    <source>
        <strain evidence="3 4">SFB-3</strain>
    </source>
</reference>
<feature type="domain" description="PelD GGDEF" evidence="2">
    <location>
        <begin position="308"/>
        <end position="432"/>
    </location>
</feature>
<dbReference type="RefSeq" id="WP_144311218.1">
    <property type="nucleotide sequence ID" value="NZ_VMNK01000020.1"/>
</dbReference>
<dbReference type="InterPro" id="IPR029016">
    <property type="entry name" value="GAF-like_dom_sf"/>
</dbReference>
<keyword evidence="1" id="KW-1133">Transmembrane helix</keyword>
<name>A0A557QEU3_9RHOO</name>
<comment type="caution">
    <text evidence="3">The sequence shown here is derived from an EMBL/GenBank/DDBJ whole genome shotgun (WGS) entry which is preliminary data.</text>
</comment>
<dbReference type="Gene3D" id="3.30.450.40">
    <property type="match status" value="1"/>
</dbReference>
<evidence type="ECO:0000313" key="4">
    <source>
        <dbReference type="Proteomes" id="UP000319502"/>
    </source>
</evidence>
<dbReference type="OrthoDB" id="5442761at2"/>
<organism evidence="3 4">
    <name type="scientific">Denitromonas halophila</name>
    <dbReference type="NCBI Taxonomy" id="1629404"/>
    <lineage>
        <taxon>Bacteria</taxon>
        <taxon>Pseudomonadati</taxon>
        <taxon>Pseudomonadota</taxon>
        <taxon>Betaproteobacteria</taxon>
        <taxon>Rhodocyclales</taxon>
        <taxon>Zoogloeaceae</taxon>
        <taxon>Denitromonas</taxon>
    </lineage>
</organism>
<evidence type="ECO:0000313" key="3">
    <source>
        <dbReference type="EMBL" id="TVO51405.1"/>
    </source>
</evidence>
<dbReference type="EMBL" id="VMNK01000020">
    <property type="protein sequence ID" value="TVO51405.1"/>
    <property type="molecule type" value="Genomic_DNA"/>
</dbReference>
<keyword evidence="1" id="KW-0472">Membrane</keyword>
<evidence type="ECO:0000259" key="2">
    <source>
        <dbReference type="Pfam" id="PF16963"/>
    </source>
</evidence>
<dbReference type="InterPro" id="IPR038367">
    <property type="entry name" value="PelD_GGDEF_sf"/>
</dbReference>
<dbReference type="Gene3D" id="3.30.70.2880">
    <property type="match status" value="1"/>
</dbReference>
<feature type="transmembrane region" description="Helical" evidence="1">
    <location>
        <begin position="91"/>
        <end position="111"/>
    </location>
</feature>
<sequence>MPFRHLLAPRQLTSSALAETVVLPLLLLASAWWLNPADPLFAWASFPWPVLGPMLLALRYGPMLGVIGSIVLLVGWLGLTGTGKVSAATPQLYFLGTLVLVMVCGEFASIWRTRVRRAETHARYVQERLDHLTRQHYLLRVSHDRLEQDLISRPVSMRDALTGLRELLGTDTAGPLPGADALLKLLAQFCQVERAALYPMDATDTPAGQLGAPFAFAPNDPLVLAAATENGLCHVASDALPEHHGSQYLVVSRLRDLRGTDHGVLVVESMPFFALNEDSLQILNLLVGYYADSLASRDIIRPVLAVAPACPPDFALELKRMWHVTRDSGLPSAVVVLTYGSRPVLDDLPLQWHRLQRTLDVTWHTREDDRNALLVLMPLAGAAAIEGYLDRLDAWLTQHLGVPPGEFGIALHAYRLDATPATELLSTLLEDCHVRPAQRRISTAA</sequence>
<protein>
    <recommendedName>
        <fullName evidence="2">PelD GGDEF domain-containing protein</fullName>
    </recommendedName>
</protein>
<gene>
    <name evidence="3" type="ORF">FHP91_19730</name>
</gene>
<dbReference type="Proteomes" id="UP000319502">
    <property type="component" value="Unassembled WGS sequence"/>
</dbReference>